<evidence type="ECO:0000313" key="3">
    <source>
        <dbReference type="Proteomes" id="UP000192917"/>
    </source>
</evidence>
<dbReference type="InterPro" id="IPR003692">
    <property type="entry name" value="Hydantoinase_B"/>
</dbReference>
<dbReference type="RefSeq" id="WP_085123359.1">
    <property type="nucleotide sequence ID" value="NZ_FWZX01000010.1"/>
</dbReference>
<dbReference type="GO" id="GO:0017168">
    <property type="term" value="F:5-oxoprolinase (ATP-hydrolyzing) activity"/>
    <property type="evidence" value="ECO:0007669"/>
    <property type="project" value="TreeGrafter"/>
</dbReference>
<reference evidence="2 3" key="1">
    <citation type="submission" date="2017-04" db="EMBL/GenBank/DDBJ databases">
        <authorList>
            <person name="Afonso C.L."/>
            <person name="Miller P.J."/>
            <person name="Scott M.A."/>
            <person name="Spackman E."/>
            <person name="Goraichik I."/>
            <person name="Dimitrov K.M."/>
            <person name="Suarez D.L."/>
            <person name="Swayne D.E."/>
        </authorList>
    </citation>
    <scope>NUCLEOTIDE SEQUENCE [LARGE SCALE GENOMIC DNA]</scope>
    <source>
        <strain evidence="2 3">USBA 355</strain>
    </source>
</reference>
<feature type="domain" description="Hydantoinase B/oxoprolinase" evidence="1">
    <location>
        <begin position="9"/>
        <end position="529"/>
    </location>
</feature>
<dbReference type="InterPro" id="IPR045079">
    <property type="entry name" value="Oxoprolinase-like"/>
</dbReference>
<protein>
    <submittedName>
        <fullName evidence="2">N-methylhydantoinase B</fullName>
    </submittedName>
</protein>
<dbReference type="EMBL" id="FWZX01000010">
    <property type="protein sequence ID" value="SMF31070.1"/>
    <property type="molecule type" value="Genomic_DNA"/>
</dbReference>
<dbReference type="Proteomes" id="UP000192917">
    <property type="component" value="Unassembled WGS sequence"/>
</dbReference>
<dbReference type="Pfam" id="PF02538">
    <property type="entry name" value="Hydantoinase_B"/>
    <property type="match status" value="1"/>
</dbReference>
<gene>
    <name evidence="2" type="ORF">SAMN05428998_110149</name>
</gene>
<accession>A0A1Y6C1A4</accession>
<evidence type="ECO:0000259" key="1">
    <source>
        <dbReference type="Pfam" id="PF02538"/>
    </source>
</evidence>
<organism evidence="2 3">
    <name type="scientific">Tistlia consotensis USBA 355</name>
    <dbReference type="NCBI Taxonomy" id="560819"/>
    <lineage>
        <taxon>Bacteria</taxon>
        <taxon>Pseudomonadati</taxon>
        <taxon>Pseudomonadota</taxon>
        <taxon>Alphaproteobacteria</taxon>
        <taxon>Rhodospirillales</taxon>
        <taxon>Rhodovibrionaceae</taxon>
        <taxon>Tistlia</taxon>
    </lineage>
</organism>
<evidence type="ECO:0000313" key="2">
    <source>
        <dbReference type="EMBL" id="SMF31070.1"/>
    </source>
</evidence>
<dbReference type="PANTHER" id="PTHR11365">
    <property type="entry name" value="5-OXOPROLINASE RELATED"/>
    <property type="match status" value="1"/>
</dbReference>
<dbReference type="PANTHER" id="PTHR11365:SF23">
    <property type="entry name" value="HYPOTHETICAL 5-OXOPROLINASE (EUROFUNG)-RELATED"/>
    <property type="match status" value="1"/>
</dbReference>
<dbReference type="GO" id="GO:0005829">
    <property type="term" value="C:cytosol"/>
    <property type="evidence" value="ECO:0007669"/>
    <property type="project" value="TreeGrafter"/>
</dbReference>
<name>A0A1Y6C1A4_9PROT</name>
<sequence length="663" mass="71110">MSRPSSPKIQVLANFCAAAAESMGYTLMRAAHSTFVKETEDFSCQVLSAEGLTVASPTTLGATWYTGLDYSRVIGRFDYRDGDICVVSDPYSGYVATHAPDLHMWRPVFHGGELVCFVGNHIHNTDVGGAVPASLSRTLTEVHQEGLRIPPMRLMRDGRLNEDLLALIETNVRLPEQNHGDLLAQIACTEVGVRKVQDIVSRFGVEGFRAGLGDLLDYAERQARAIIAELPDGEYFFADYADEDQTGGYPVRICVTLRVKGDELEVDYTGSDPQLVSSLNMPTGGNPRHSLAMVGVVYALYCLDPTVMLNFGLVRPVHAVLPEGSVVNAVKPAAVGMRSLLSNLAQTAVIGAFAQIVPERMPASPGNGLTILNVRTSTRDGRMIMASIGPVGGGAGGGPAADGTEGCGANMSFLKNTPVEINEAEVPVDILRYGLVPDTGGAGRWRGGSALEMEFRLSAPQSMVTARNRDRSRFGAWGLAGGKAGAWSTFTRNPDGPGPEELGSIDIVPCEPGDVIRLRGPGGGGYGDPLTRPVPEVISDLRRGFVTRPHAYEHYGVVLDGAGEPDIAATEARRAEIAAGRTGEETGRCTSRLAYETVWTRGRYDALTRILASIPVNWRYFVKHAIFREIGESRPQDPGDVSAVVAAFEGLRARFPELPEAAL</sequence>
<dbReference type="AlphaFoldDB" id="A0A1Y6C1A4"/>
<dbReference type="GO" id="GO:0006749">
    <property type="term" value="P:glutathione metabolic process"/>
    <property type="evidence" value="ECO:0007669"/>
    <property type="project" value="TreeGrafter"/>
</dbReference>
<proteinExistence type="predicted"/>
<dbReference type="STRING" id="560819.SAMN05428998_110149"/>
<keyword evidence="3" id="KW-1185">Reference proteome</keyword>